<evidence type="ECO:0000256" key="3">
    <source>
        <dbReference type="ARBA" id="ARBA00022964"/>
    </source>
</evidence>
<dbReference type="GO" id="GO:0016706">
    <property type="term" value="F:2-oxoglutarate-dependent dioxygenase activity"/>
    <property type="evidence" value="ECO:0007669"/>
    <property type="project" value="TreeGrafter"/>
</dbReference>
<sequence>MRQEMACFANYAFSANHAFYVHRGLYLPRNALNRGRKVALLTTSISPNAMTEVPSFLGSLANFEHYDSTRHIGTVFPDKSVQLSKILSAPNADQLIKDLAILVSHRGVVFFKAQDITLDQQRELARRLGELTGKPASSKLHRHPLTPDDAPLGTDIAVINSAQAAAYPREQRLASSDWHTDITFEPVPSDYAILKLKIVPTTGGDTLWASAYEAYDKLSAPYKKFLEGLTAVHDASAAQFHKILALAGRSVPEAARGAPLNVGSELTATHPVVRTNPVTGYKALFVNKLFTRRIVELSLDESDDVLQYLARHVSENHDIQVRYKWEAGDVAIWDNRATFHTATPDYDALRDGVRVLSLGEVPYFDPESKSRREALGLKK</sequence>
<evidence type="ECO:0000256" key="4">
    <source>
        <dbReference type="ARBA" id="ARBA00023002"/>
    </source>
</evidence>
<dbReference type="GO" id="GO:0046872">
    <property type="term" value="F:metal ion binding"/>
    <property type="evidence" value="ECO:0007669"/>
    <property type="project" value="UniProtKB-KW"/>
</dbReference>
<accession>A0A8H5B9R3</accession>
<dbReference type="InterPro" id="IPR003819">
    <property type="entry name" value="TauD/TfdA-like"/>
</dbReference>
<keyword evidence="5" id="KW-0408">Iron</keyword>
<dbReference type="OrthoDB" id="10257314at2759"/>
<evidence type="ECO:0000256" key="5">
    <source>
        <dbReference type="ARBA" id="ARBA00023004"/>
    </source>
</evidence>
<reference evidence="7 8" key="1">
    <citation type="journal article" date="2020" name="ISME J.">
        <title>Uncovering the hidden diversity of litter-decomposition mechanisms in mushroom-forming fungi.</title>
        <authorList>
            <person name="Floudas D."/>
            <person name="Bentzer J."/>
            <person name="Ahren D."/>
            <person name="Johansson T."/>
            <person name="Persson P."/>
            <person name="Tunlid A."/>
        </authorList>
    </citation>
    <scope>NUCLEOTIDE SEQUENCE [LARGE SCALE GENOMIC DNA]</scope>
    <source>
        <strain evidence="7 8">CBS 101986</strain>
    </source>
</reference>
<dbReference type="EMBL" id="JAACJJ010000029">
    <property type="protein sequence ID" value="KAF5319284.1"/>
    <property type="molecule type" value="Genomic_DNA"/>
</dbReference>
<organism evidence="7 8">
    <name type="scientific">Psilocybe cf. subviscida</name>
    <dbReference type="NCBI Taxonomy" id="2480587"/>
    <lineage>
        <taxon>Eukaryota</taxon>
        <taxon>Fungi</taxon>
        <taxon>Dikarya</taxon>
        <taxon>Basidiomycota</taxon>
        <taxon>Agaricomycotina</taxon>
        <taxon>Agaricomycetes</taxon>
        <taxon>Agaricomycetidae</taxon>
        <taxon>Agaricales</taxon>
        <taxon>Agaricineae</taxon>
        <taxon>Strophariaceae</taxon>
        <taxon>Psilocybe</taxon>
    </lineage>
</organism>
<name>A0A8H5B9R3_9AGAR</name>
<evidence type="ECO:0000259" key="6">
    <source>
        <dbReference type="Pfam" id="PF02668"/>
    </source>
</evidence>
<gene>
    <name evidence="7" type="ORF">D9619_008688</name>
</gene>
<dbReference type="Gene3D" id="3.60.130.10">
    <property type="entry name" value="Clavaminate synthase-like"/>
    <property type="match status" value="1"/>
</dbReference>
<keyword evidence="2" id="KW-0479">Metal-binding</keyword>
<dbReference type="InterPro" id="IPR042098">
    <property type="entry name" value="TauD-like_sf"/>
</dbReference>
<dbReference type="GO" id="GO:0005737">
    <property type="term" value="C:cytoplasm"/>
    <property type="evidence" value="ECO:0007669"/>
    <property type="project" value="TreeGrafter"/>
</dbReference>
<dbReference type="Pfam" id="PF02668">
    <property type="entry name" value="TauD"/>
    <property type="match status" value="1"/>
</dbReference>
<dbReference type="InterPro" id="IPR051323">
    <property type="entry name" value="AtsK-like"/>
</dbReference>
<proteinExistence type="inferred from homology"/>
<protein>
    <recommendedName>
        <fullName evidence="6">TauD/TfdA-like domain-containing protein</fullName>
    </recommendedName>
</protein>
<dbReference type="PANTHER" id="PTHR30468:SF10">
    <property type="entry name" value="TAUD_TFDA-LIKE DOMAIN-CONTAINING PROTEIN"/>
    <property type="match status" value="1"/>
</dbReference>
<dbReference type="PANTHER" id="PTHR30468">
    <property type="entry name" value="ALPHA-KETOGLUTARATE-DEPENDENT SULFONATE DIOXYGENASE"/>
    <property type="match status" value="1"/>
</dbReference>
<keyword evidence="8" id="KW-1185">Reference proteome</keyword>
<keyword evidence="4" id="KW-0560">Oxidoreductase</keyword>
<comment type="similarity">
    <text evidence="1">Belongs to the TfdA dioxygenase family.</text>
</comment>
<dbReference type="AlphaFoldDB" id="A0A8H5B9R3"/>
<evidence type="ECO:0000313" key="8">
    <source>
        <dbReference type="Proteomes" id="UP000567179"/>
    </source>
</evidence>
<evidence type="ECO:0000313" key="7">
    <source>
        <dbReference type="EMBL" id="KAF5319284.1"/>
    </source>
</evidence>
<dbReference type="SUPFAM" id="SSF51197">
    <property type="entry name" value="Clavaminate synthase-like"/>
    <property type="match status" value="1"/>
</dbReference>
<keyword evidence="3" id="KW-0223">Dioxygenase</keyword>
<comment type="caution">
    <text evidence="7">The sequence shown here is derived from an EMBL/GenBank/DDBJ whole genome shotgun (WGS) entry which is preliminary data.</text>
</comment>
<dbReference type="Proteomes" id="UP000567179">
    <property type="component" value="Unassembled WGS sequence"/>
</dbReference>
<feature type="domain" description="TauD/TfdA-like" evidence="6">
    <location>
        <begin position="71"/>
        <end position="350"/>
    </location>
</feature>
<evidence type="ECO:0000256" key="1">
    <source>
        <dbReference type="ARBA" id="ARBA00005896"/>
    </source>
</evidence>
<evidence type="ECO:0000256" key="2">
    <source>
        <dbReference type="ARBA" id="ARBA00022723"/>
    </source>
</evidence>